<evidence type="ECO:0000256" key="1">
    <source>
        <dbReference type="ARBA" id="ARBA00004651"/>
    </source>
</evidence>
<dbReference type="InterPro" id="IPR000829">
    <property type="entry name" value="DAGK"/>
</dbReference>
<feature type="binding site" evidence="17">
    <location>
        <begin position="96"/>
        <end position="97"/>
    </location>
    <ligand>
        <name>ATP</name>
        <dbReference type="ChEBI" id="CHEBI:30616"/>
    </ligand>
</feature>
<evidence type="ECO:0000256" key="14">
    <source>
        <dbReference type="ARBA" id="ARBA00023264"/>
    </source>
</evidence>
<dbReference type="PANTHER" id="PTHR34299">
    <property type="entry name" value="DIACYLGLYCEROL KINASE"/>
    <property type="match status" value="1"/>
</dbReference>
<dbReference type="InterPro" id="IPR036945">
    <property type="entry name" value="DAGK_sf"/>
</dbReference>
<evidence type="ECO:0000256" key="10">
    <source>
        <dbReference type="ARBA" id="ARBA00022989"/>
    </source>
</evidence>
<keyword evidence="9 17" id="KW-0067">ATP-binding</keyword>
<keyword evidence="18" id="KW-0479">Metal-binding</keyword>
<comment type="cofactor">
    <cofactor evidence="18">
        <name>Mg(2+)</name>
        <dbReference type="ChEBI" id="CHEBI:18420"/>
    </cofactor>
    <text evidence="18">Mn(2+), Zn(2+), Cd(2+) and Co(2+) support activity to lesser extents.</text>
</comment>
<proteinExistence type="inferred from homology"/>
<dbReference type="PANTHER" id="PTHR34299:SF1">
    <property type="entry name" value="DIACYLGLYCEROL KINASE"/>
    <property type="match status" value="1"/>
</dbReference>
<dbReference type="CDD" id="cd14266">
    <property type="entry name" value="UDPK_IM_PAP2_like"/>
    <property type="match status" value="1"/>
</dbReference>
<keyword evidence="18" id="KW-0460">Magnesium</keyword>
<evidence type="ECO:0000256" key="4">
    <source>
        <dbReference type="ARBA" id="ARBA00022516"/>
    </source>
</evidence>
<evidence type="ECO:0000256" key="3">
    <source>
        <dbReference type="ARBA" id="ARBA00022475"/>
    </source>
</evidence>
<feature type="transmembrane region" description="Helical" evidence="19">
    <location>
        <begin position="138"/>
        <end position="158"/>
    </location>
</feature>
<feature type="binding site" evidence="18">
    <location>
        <position position="78"/>
    </location>
    <ligand>
        <name>a divalent metal cation</name>
        <dbReference type="ChEBI" id="CHEBI:60240"/>
    </ligand>
</feature>
<comment type="caution">
    <text evidence="21">The sequence shown here is derived from an EMBL/GenBank/DDBJ whole genome shotgun (WGS) entry which is preliminary data.</text>
</comment>
<accession>A0A7M2YUY6</accession>
<dbReference type="GO" id="GO:0005886">
    <property type="term" value="C:plasma membrane"/>
    <property type="evidence" value="ECO:0007669"/>
    <property type="project" value="UniProtKB-SubCell"/>
</dbReference>
<keyword evidence="4" id="KW-0444">Lipid biosynthesis</keyword>
<dbReference type="GO" id="GO:0008654">
    <property type="term" value="P:phospholipid biosynthetic process"/>
    <property type="evidence" value="ECO:0007669"/>
    <property type="project" value="UniProtKB-KW"/>
</dbReference>
<feature type="active site" description="Proton acceptor" evidence="15">
    <location>
        <position position="71"/>
    </location>
</feature>
<keyword evidence="22" id="KW-1185">Reference proteome</keyword>
<dbReference type="SUPFAM" id="SSF48317">
    <property type="entry name" value="Acid phosphatase/Vanadium-dependent haloperoxidase"/>
    <property type="match status" value="1"/>
</dbReference>
<gene>
    <name evidence="21" type="ORF">Gocc_2775</name>
</gene>
<dbReference type="RefSeq" id="WP_181813701.1">
    <property type="nucleotide sequence ID" value="NZ_QQZY01000009.1"/>
</dbReference>
<evidence type="ECO:0000256" key="17">
    <source>
        <dbReference type="PIRSR" id="PIRSR600829-3"/>
    </source>
</evidence>
<dbReference type="Proteomes" id="UP000254134">
    <property type="component" value="Unassembled WGS sequence"/>
</dbReference>
<feature type="domain" description="Phosphatidic acid phosphatase type 2/haloperoxidase" evidence="20">
    <location>
        <begin position="140"/>
        <end position="238"/>
    </location>
</feature>
<keyword evidence="13" id="KW-0594">Phospholipid biosynthesis</keyword>
<dbReference type="SMART" id="SM00014">
    <property type="entry name" value="acidPPc"/>
    <property type="match status" value="1"/>
</dbReference>
<feature type="binding site" evidence="16">
    <location>
        <position position="71"/>
    </location>
    <ligand>
        <name>substrate</name>
    </ligand>
</feature>
<evidence type="ECO:0000256" key="9">
    <source>
        <dbReference type="ARBA" id="ARBA00022840"/>
    </source>
</evidence>
<keyword evidence="12 19" id="KW-0472">Membrane</keyword>
<dbReference type="Pfam" id="PF01569">
    <property type="entry name" value="PAP2"/>
    <property type="match status" value="1"/>
</dbReference>
<dbReference type="InterPro" id="IPR000326">
    <property type="entry name" value="PAP2/HPO"/>
</dbReference>
<keyword evidence="7 17" id="KW-0547">Nucleotide-binding</keyword>
<evidence type="ECO:0000313" key="21">
    <source>
        <dbReference type="EMBL" id="RDI73419.1"/>
    </source>
</evidence>
<keyword evidence="6 19" id="KW-0812">Transmembrane</keyword>
<sequence length="243" mass="25642">MSPVPGRRPPSILESFNVAFEGIIHVLRTQRNMRIHFVIAVAVLIAALAVDVSKIELIVLLLSIAFVLIAEMINTAVEAAVDIASTSFDPMAKLAKDIAAGAVLIASVNALAVGYLVFSGQVADRSNNFLDRLSKTPAELTLVALVIVIVLVISMKALSGRGTPLRGGWPSGHSAVAFAGWMAITLTLQSSEHRFLVSSLAFILAFLVAQTRIESGVHSTLEVLTGGTLGAIVSLVIFQVFSA</sequence>
<evidence type="ECO:0000256" key="12">
    <source>
        <dbReference type="ARBA" id="ARBA00023136"/>
    </source>
</evidence>
<dbReference type="GO" id="GO:0016301">
    <property type="term" value="F:kinase activity"/>
    <property type="evidence" value="ECO:0007669"/>
    <property type="project" value="UniProtKB-KW"/>
</dbReference>
<dbReference type="EMBL" id="QQZY01000009">
    <property type="protein sequence ID" value="RDI73419.1"/>
    <property type="molecule type" value="Genomic_DNA"/>
</dbReference>
<dbReference type="Gene3D" id="1.10.287.3610">
    <property type="match status" value="1"/>
</dbReference>
<name>A0A7M2YUY6_9ACTN</name>
<dbReference type="InterPro" id="IPR036938">
    <property type="entry name" value="PAP2/HPO_sf"/>
</dbReference>
<reference evidence="21 22" key="1">
    <citation type="submission" date="2018-07" db="EMBL/GenBank/DDBJ databases">
        <title>High-quality-draft genome sequence of Gaiella occulta.</title>
        <authorList>
            <person name="Severino R."/>
            <person name="Froufe H.J.C."/>
            <person name="Rainey F.A."/>
            <person name="Barroso C."/>
            <person name="Albuquerque L."/>
            <person name="Lobo-Da-Cunha A."/>
            <person name="Da Costa M.S."/>
            <person name="Egas C."/>
        </authorList>
    </citation>
    <scope>NUCLEOTIDE SEQUENCE [LARGE SCALE GENOMIC DNA]</scope>
    <source>
        <strain evidence="21 22">F2-233</strain>
    </source>
</reference>
<evidence type="ECO:0000256" key="5">
    <source>
        <dbReference type="ARBA" id="ARBA00022679"/>
    </source>
</evidence>
<organism evidence="21 22">
    <name type="scientific">Gaiella occulta</name>
    <dbReference type="NCBI Taxonomy" id="1002870"/>
    <lineage>
        <taxon>Bacteria</taxon>
        <taxon>Bacillati</taxon>
        <taxon>Actinomycetota</taxon>
        <taxon>Thermoleophilia</taxon>
        <taxon>Gaiellales</taxon>
        <taxon>Gaiellaceae</taxon>
        <taxon>Gaiella</taxon>
    </lineage>
</organism>
<feature type="transmembrane region" description="Helical" evidence="19">
    <location>
        <begin position="194"/>
        <end position="211"/>
    </location>
</feature>
<dbReference type="AlphaFoldDB" id="A0A7M2YUY6"/>
<feature type="transmembrane region" description="Helical" evidence="19">
    <location>
        <begin position="35"/>
        <end position="52"/>
    </location>
</feature>
<keyword evidence="8 21" id="KW-0418">Kinase</keyword>
<evidence type="ECO:0000313" key="22">
    <source>
        <dbReference type="Proteomes" id="UP000254134"/>
    </source>
</evidence>
<evidence type="ECO:0000256" key="6">
    <source>
        <dbReference type="ARBA" id="ARBA00022692"/>
    </source>
</evidence>
<keyword evidence="5" id="KW-0808">Transferase</keyword>
<evidence type="ECO:0000259" key="20">
    <source>
        <dbReference type="SMART" id="SM00014"/>
    </source>
</evidence>
<evidence type="ECO:0000256" key="7">
    <source>
        <dbReference type="ARBA" id="ARBA00022741"/>
    </source>
</evidence>
<dbReference type="PROSITE" id="PS01069">
    <property type="entry name" value="DAGK_PROKAR"/>
    <property type="match status" value="1"/>
</dbReference>
<dbReference type="Pfam" id="PF01219">
    <property type="entry name" value="DAGK_prokar"/>
    <property type="match status" value="1"/>
</dbReference>
<protein>
    <submittedName>
        <fullName evidence="21">Prokaryotic diacylglycerol kinase</fullName>
    </submittedName>
</protein>
<feature type="transmembrane region" description="Helical" evidence="19">
    <location>
        <begin position="223"/>
        <end position="241"/>
    </location>
</feature>
<keyword evidence="10 19" id="KW-1133">Transmembrane helix</keyword>
<evidence type="ECO:0000256" key="15">
    <source>
        <dbReference type="PIRSR" id="PIRSR600829-1"/>
    </source>
</evidence>
<comment type="similarity">
    <text evidence="2">Belongs to the bacterial diacylglycerol kinase family.</text>
</comment>
<feature type="transmembrane region" description="Helical" evidence="19">
    <location>
        <begin position="98"/>
        <end position="118"/>
    </location>
</feature>
<evidence type="ECO:0000256" key="19">
    <source>
        <dbReference type="SAM" id="Phobius"/>
    </source>
</evidence>
<evidence type="ECO:0000256" key="11">
    <source>
        <dbReference type="ARBA" id="ARBA00023098"/>
    </source>
</evidence>
<comment type="subcellular location">
    <subcellularLocation>
        <location evidence="1">Cell membrane</location>
        <topology evidence="1">Multi-pass membrane protein</topology>
    </subcellularLocation>
</comment>
<feature type="binding site" evidence="17">
    <location>
        <position position="78"/>
    </location>
    <ligand>
        <name>ATP</name>
        <dbReference type="ChEBI" id="CHEBI:30616"/>
    </ligand>
</feature>
<feature type="transmembrane region" description="Helical" evidence="19">
    <location>
        <begin position="58"/>
        <end position="77"/>
    </location>
</feature>
<reference evidence="22" key="2">
    <citation type="journal article" date="2019" name="MicrobiologyOpen">
        <title>High-quality draft genome sequence of Gaiella occulta isolated from a 150 meter deep mineral water borehole and comparison with the genome sequences of other deep-branching lineages of the phylum Actinobacteria.</title>
        <authorList>
            <person name="Severino R."/>
            <person name="Froufe H.J.C."/>
            <person name="Barroso C."/>
            <person name="Albuquerque L."/>
            <person name="Lobo-da-Cunha A."/>
            <person name="da Costa M.S."/>
            <person name="Egas C."/>
        </authorList>
    </citation>
    <scope>NUCLEOTIDE SEQUENCE [LARGE SCALE GENOMIC DNA]</scope>
    <source>
        <strain evidence="22">F2-233</strain>
    </source>
</reference>
<evidence type="ECO:0000256" key="18">
    <source>
        <dbReference type="PIRSR" id="PIRSR600829-4"/>
    </source>
</evidence>
<keyword evidence="3" id="KW-1003">Cell membrane</keyword>
<dbReference type="GO" id="GO:0005524">
    <property type="term" value="F:ATP binding"/>
    <property type="evidence" value="ECO:0007669"/>
    <property type="project" value="UniProtKB-KW"/>
</dbReference>
<feature type="transmembrane region" description="Helical" evidence="19">
    <location>
        <begin position="170"/>
        <end position="188"/>
    </location>
</feature>
<keyword evidence="14" id="KW-1208">Phospholipid metabolism</keyword>
<dbReference type="Gene3D" id="1.20.144.10">
    <property type="entry name" value="Phosphatidic acid phosphatase type 2/haloperoxidase"/>
    <property type="match status" value="1"/>
</dbReference>
<evidence type="ECO:0000256" key="8">
    <source>
        <dbReference type="ARBA" id="ARBA00022777"/>
    </source>
</evidence>
<evidence type="ECO:0000256" key="16">
    <source>
        <dbReference type="PIRSR" id="PIRSR600829-2"/>
    </source>
</evidence>
<evidence type="ECO:0000256" key="2">
    <source>
        <dbReference type="ARBA" id="ARBA00005967"/>
    </source>
</evidence>
<keyword evidence="11" id="KW-0443">Lipid metabolism</keyword>
<evidence type="ECO:0000256" key="13">
    <source>
        <dbReference type="ARBA" id="ARBA00023209"/>
    </source>
</evidence>
<dbReference type="GO" id="GO:0046872">
    <property type="term" value="F:metal ion binding"/>
    <property type="evidence" value="ECO:0007669"/>
    <property type="project" value="UniProtKB-KW"/>
</dbReference>